<gene>
    <name evidence="1" type="ORF">CDIOL_29000</name>
</gene>
<proteinExistence type="predicted"/>
<name>A0AAV3W3E1_9CLOT</name>
<evidence type="ECO:0000313" key="1">
    <source>
        <dbReference type="EMBL" id="GEA31977.1"/>
    </source>
</evidence>
<organism evidence="1 2">
    <name type="scientific">Clostridium diolis</name>
    <dbReference type="NCBI Taxonomy" id="223919"/>
    <lineage>
        <taxon>Bacteria</taxon>
        <taxon>Bacillati</taxon>
        <taxon>Bacillota</taxon>
        <taxon>Clostridia</taxon>
        <taxon>Eubacteriales</taxon>
        <taxon>Clostridiaceae</taxon>
        <taxon>Clostridium</taxon>
    </lineage>
</organism>
<reference evidence="1 2" key="1">
    <citation type="submission" date="2019-06" db="EMBL/GenBank/DDBJ databases">
        <title>Draft genome sequence of Clostridium diolis DSM 15410.</title>
        <authorList>
            <person name="Kobayashi H."/>
            <person name="Tanizawa Y."/>
            <person name="Tohno M."/>
        </authorList>
    </citation>
    <scope>NUCLEOTIDE SEQUENCE [LARGE SCALE GENOMIC DNA]</scope>
    <source>
        <strain evidence="1 2">DSM 15410</strain>
    </source>
</reference>
<dbReference type="Proteomes" id="UP000325212">
    <property type="component" value="Unassembled WGS sequence"/>
</dbReference>
<sequence>MTKIITAKSDFLIFSFRKTFENNNTHIGAVNCRSIAFADVVSLLAVTKNMRRDEYVHAPSSFVFPKCIAGFF</sequence>
<dbReference type="EMBL" id="BJLA01000010">
    <property type="protein sequence ID" value="GEA31977.1"/>
    <property type="molecule type" value="Genomic_DNA"/>
</dbReference>
<protein>
    <submittedName>
        <fullName evidence="1">Uncharacterized protein</fullName>
    </submittedName>
</protein>
<dbReference type="AlphaFoldDB" id="A0AAV3W3E1"/>
<comment type="caution">
    <text evidence="1">The sequence shown here is derived from an EMBL/GenBank/DDBJ whole genome shotgun (WGS) entry which is preliminary data.</text>
</comment>
<accession>A0AAV3W3E1</accession>
<keyword evidence="2" id="KW-1185">Reference proteome</keyword>
<evidence type="ECO:0000313" key="2">
    <source>
        <dbReference type="Proteomes" id="UP000325212"/>
    </source>
</evidence>